<dbReference type="SUPFAM" id="SSF53474">
    <property type="entry name" value="alpha/beta-Hydrolases"/>
    <property type="match status" value="1"/>
</dbReference>
<keyword evidence="2" id="KW-0378">Hydrolase</keyword>
<dbReference type="Pfam" id="PF00561">
    <property type="entry name" value="Abhydrolase_1"/>
    <property type="match status" value="1"/>
</dbReference>
<evidence type="ECO:0000259" key="1">
    <source>
        <dbReference type="Pfam" id="PF00561"/>
    </source>
</evidence>
<dbReference type="InterPro" id="IPR050471">
    <property type="entry name" value="AB_hydrolase"/>
</dbReference>
<comment type="caution">
    <text evidence="2">The sequence shown here is derived from an EMBL/GenBank/DDBJ whole genome shotgun (WGS) entry which is preliminary data.</text>
</comment>
<accession>A0A969W7S7</accession>
<dbReference type="Gene3D" id="3.40.50.1820">
    <property type="entry name" value="alpha/beta hydrolase"/>
    <property type="match status" value="1"/>
</dbReference>
<protein>
    <submittedName>
        <fullName evidence="2">Alpha/beta hydrolase</fullName>
    </submittedName>
</protein>
<keyword evidence="3" id="KW-1185">Reference proteome</keyword>
<feature type="domain" description="AB hydrolase-1" evidence="1">
    <location>
        <begin position="26"/>
        <end position="272"/>
    </location>
</feature>
<name>A0A969W7S7_9GAMM</name>
<dbReference type="PRINTS" id="PR00111">
    <property type="entry name" value="ABHYDROLASE"/>
</dbReference>
<dbReference type="PANTHER" id="PTHR43433:SF10">
    <property type="entry name" value="AB HYDROLASE-1 DOMAIN-CONTAINING PROTEIN"/>
    <property type="match status" value="1"/>
</dbReference>
<organism evidence="2 3">
    <name type="scientific">Solimonas marina</name>
    <dbReference type="NCBI Taxonomy" id="2714601"/>
    <lineage>
        <taxon>Bacteria</taxon>
        <taxon>Pseudomonadati</taxon>
        <taxon>Pseudomonadota</taxon>
        <taxon>Gammaproteobacteria</taxon>
        <taxon>Nevskiales</taxon>
        <taxon>Nevskiaceae</taxon>
        <taxon>Solimonas</taxon>
    </lineage>
</organism>
<dbReference type="InterPro" id="IPR000073">
    <property type="entry name" value="AB_hydrolase_1"/>
</dbReference>
<sequence>MQNHTIKLPDGRELGYGEYGKHGGTALLLFHGTPGSRVFGRFDGADWIDAAGLRIVTPERPGYGLSSPAPRRRIADWAADVEALADQLGIDRFHVAGGSGGGPYALACALRLPSRVQSATLFSSGGPPEVMRLSKDMQGGNRIAFFAARYAPLLLKALTSMTANAIRKQPQQYLRKLKAQLPESDRALMDDGTLERTMMQLTEAYRQGGDGAYRDMRLVSQPWGLDLGTITVPVFLWHGEADNLVPVATARAFADMIPGCESHFITDAGHQLLGDDRIRAQMIARMLAVHA</sequence>
<dbReference type="RefSeq" id="WP_168146306.1">
    <property type="nucleotide sequence ID" value="NZ_JAAVXB010000001.1"/>
</dbReference>
<proteinExistence type="predicted"/>
<dbReference type="PANTHER" id="PTHR43433">
    <property type="entry name" value="HYDROLASE, ALPHA/BETA FOLD FAMILY PROTEIN"/>
    <property type="match status" value="1"/>
</dbReference>
<dbReference type="EMBL" id="JAAVXB010000001">
    <property type="protein sequence ID" value="NKF21063.1"/>
    <property type="molecule type" value="Genomic_DNA"/>
</dbReference>
<dbReference type="AlphaFoldDB" id="A0A969W7S7"/>
<evidence type="ECO:0000313" key="2">
    <source>
        <dbReference type="EMBL" id="NKF21063.1"/>
    </source>
</evidence>
<dbReference type="GO" id="GO:0016787">
    <property type="term" value="F:hydrolase activity"/>
    <property type="evidence" value="ECO:0007669"/>
    <property type="project" value="UniProtKB-KW"/>
</dbReference>
<evidence type="ECO:0000313" key="3">
    <source>
        <dbReference type="Proteomes" id="UP000653472"/>
    </source>
</evidence>
<gene>
    <name evidence="2" type="ORF">G7Y82_01960</name>
</gene>
<reference evidence="2" key="1">
    <citation type="submission" date="2020-03" db="EMBL/GenBank/DDBJ databases">
        <title>Solimonas marina sp. nov., isolated from deep seawater of the Pacific Ocean.</title>
        <authorList>
            <person name="Liu X."/>
            <person name="Lai Q."/>
            <person name="Sun F."/>
            <person name="Gai Y."/>
            <person name="Li G."/>
            <person name="Shao Z."/>
        </authorList>
    </citation>
    <scope>NUCLEOTIDE SEQUENCE</scope>
    <source>
        <strain evidence="2">C16B3</strain>
    </source>
</reference>
<dbReference type="InterPro" id="IPR029058">
    <property type="entry name" value="AB_hydrolase_fold"/>
</dbReference>
<dbReference type="Proteomes" id="UP000653472">
    <property type="component" value="Unassembled WGS sequence"/>
</dbReference>